<dbReference type="RefSeq" id="WP_116775988.1">
    <property type="nucleotide sequence ID" value="NZ_QDKG01000003.1"/>
</dbReference>
<organism evidence="1 2">
    <name type="scientific">Sphingobacterium corticibacter</name>
    <dbReference type="NCBI Taxonomy" id="2171749"/>
    <lineage>
        <taxon>Bacteria</taxon>
        <taxon>Pseudomonadati</taxon>
        <taxon>Bacteroidota</taxon>
        <taxon>Sphingobacteriia</taxon>
        <taxon>Sphingobacteriales</taxon>
        <taxon>Sphingobacteriaceae</taxon>
        <taxon>Sphingobacterium</taxon>
    </lineage>
</organism>
<evidence type="ECO:0000313" key="1">
    <source>
        <dbReference type="EMBL" id="PVH25403.1"/>
    </source>
</evidence>
<comment type="caution">
    <text evidence="1">The sequence shown here is derived from an EMBL/GenBank/DDBJ whole genome shotgun (WGS) entry which is preliminary data.</text>
</comment>
<dbReference type="Gene3D" id="2.20.110.10">
    <property type="entry name" value="Histone H3 K4-specific methyltransferase SET7/9 N-terminal domain"/>
    <property type="match status" value="2"/>
</dbReference>
<evidence type="ECO:0000313" key="2">
    <source>
        <dbReference type="Proteomes" id="UP000245627"/>
    </source>
</evidence>
<dbReference type="OrthoDB" id="7342920at2"/>
<protein>
    <recommendedName>
        <fullName evidence="3">Toxin-antitoxin system YwqK family antitoxin</fullName>
    </recommendedName>
</protein>
<dbReference type="EMBL" id="QDKG01000003">
    <property type="protein sequence ID" value="PVH25403.1"/>
    <property type="molecule type" value="Genomic_DNA"/>
</dbReference>
<dbReference type="AlphaFoldDB" id="A0A2T8HJ27"/>
<dbReference type="SUPFAM" id="SSF82185">
    <property type="entry name" value="Histone H3 K4-specific methyltransferase SET7/9 N-terminal domain"/>
    <property type="match status" value="2"/>
</dbReference>
<evidence type="ECO:0008006" key="3">
    <source>
        <dbReference type="Google" id="ProtNLM"/>
    </source>
</evidence>
<dbReference type="Pfam" id="PF07661">
    <property type="entry name" value="MORN_2"/>
    <property type="match status" value="5"/>
</dbReference>
<accession>A0A2T8HJ27</accession>
<gene>
    <name evidence="1" type="ORF">DC487_10855</name>
</gene>
<reference evidence="1 2" key="1">
    <citation type="submission" date="2018-04" db="EMBL/GenBank/DDBJ databases">
        <title>Sphingobacterium cortibacter sp. nov.</title>
        <authorList>
            <person name="Li Y."/>
        </authorList>
    </citation>
    <scope>NUCLEOTIDE SEQUENCE [LARGE SCALE GENOMIC DNA]</scope>
    <source>
        <strain evidence="1 2">2c-3</strain>
    </source>
</reference>
<proteinExistence type="predicted"/>
<dbReference type="Proteomes" id="UP000245627">
    <property type="component" value="Unassembled WGS sequence"/>
</dbReference>
<name>A0A2T8HJ27_9SPHI</name>
<dbReference type="InterPro" id="IPR011652">
    <property type="entry name" value="MORN_2"/>
</dbReference>
<keyword evidence="2" id="KW-1185">Reference proteome</keyword>
<sequence length="157" mass="18262">MIDGKKQGEWKVYYLNGQLKSLENYTNDTLDGKVFYYGPNGILRSKASYKMGVAVDSFIMYHTNGNINLAEWRDDRGKSQGVFRVYYDSGQLSQIGTKKDGHFEDTCRTFYKNGKPREMKVYQNNLRNGIWVYYNEDGEVVQTEAYENDVLLEKLSQ</sequence>